<dbReference type="EC" id="3.4.11.2" evidence="4"/>
<proteinExistence type="inferred from homology"/>
<evidence type="ECO:0000256" key="2">
    <source>
        <dbReference type="ARBA" id="ARBA00001947"/>
    </source>
</evidence>
<dbReference type="InterPro" id="IPR045357">
    <property type="entry name" value="Aminopeptidase_N-like_N"/>
</dbReference>
<dbReference type="FunFam" id="2.60.40.1730:FF:000010">
    <property type="entry name" value="Putative aminopeptidase N"/>
    <property type="match status" value="1"/>
</dbReference>
<dbReference type="GO" id="GO:0070006">
    <property type="term" value="F:metalloaminopeptidase activity"/>
    <property type="evidence" value="ECO:0007669"/>
    <property type="project" value="TreeGrafter"/>
</dbReference>
<dbReference type="SUPFAM" id="SSF63737">
    <property type="entry name" value="Leukotriene A4 hydrolase N-terminal domain"/>
    <property type="match status" value="1"/>
</dbReference>
<evidence type="ECO:0000259" key="16">
    <source>
        <dbReference type="Pfam" id="PF17900"/>
    </source>
</evidence>
<dbReference type="GO" id="GO:0005737">
    <property type="term" value="C:cytoplasm"/>
    <property type="evidence" value="ECO:0007669"/>
    <property type="project" value="TreeGrafter"/>
</dbReference>
<dbReference type="InterPro" id="IPR042097">
    <property type="entry name" value="Aminopeptidase_N-like_N_sf"/>
</dbReference>
<dbReference type="GO" id="GO:0005615">
    <property type="term" value="C:extracellular space"/>
    <property type="evidence" value="ECO:0007669"/>
    <property type="project" value="TreeGrafter"/>
</dbReference>
<dbReference type="PANTHER" id="PTHR11533">
    <property type="entry name" value="PROTEASE M1 ZINC METALLOPROTEASE"/>
    <property type="match status" value="1"/>
</dbReference>
<evidence type="ECO:0000256" key="13">
    <source>
        <dbReference type="ARBA" id="ARBA00031533"/>
    </source>
</evidence>
<organism evidence="17 18">
    <name type="scientific">Natronoglycomyces albus</name>
    <dbReference type="NCBI Taxonomy" id="2811108"/>
    <lineage>
        <taxon>Bacteria</taxon>
        <taxon>Bacillati</taxon>
        <taxon>Actinomycetota</taxon>
        <taxon>Actinomycetes</taxon>
        <taxon>Glycomycetales</taxon>
        <taxon>Glycomycetaceae</taxon>
        <taxon>Natronoglycomyces</taxon>
    </lineage>
</organism>
<evidence type="ECO:0000256" key="1">
    <source>
        <dbReference type="ARBA" id="ARBA00000098"/>
    </source>
</evidence>
<keyword evidence="6 17" id="KW-0031">Aminopeptidase</keyword>
<reference evidence="17" key="1">
    <citation type="submission" date="2021-02" db="EMBL/GenBank/DDBJ databases">
        <title>Natronoglycomyces albus gen. nov., sp. nov, a haloalkaliphilic actinobacterium from a soda solonchak soil.</title>
        <authorList>
            <person name="Sorokin D.Y."/>
            <person name="Khijniak T.V."/>
            <person name="Zakharycheva A.P."/>
            <person name="Boueva O.V."/>
            <person name="Ariskina E.V."/>
            <person name="Hahnke R.L."/>
            <person name="Bunk B."/>
            <person name="Sproer C."/>
            <person name="Schumann P."/>
            <person name="Evtushenko L.I."/>
            <person name="Kublanov I.V."/>
        </authorList>
    </citation>
    <scope>NUCLEOTIDE SEQUENCE</scope>
    <source>
        <strain evidence="17">DSM 106290</strain>
    </source>
</reference>
<dbReference type="Pfam" id="PF17900">
    <property type="entry name" value="Peptidase_M1_N"/>
    <property type="match status" value="1"/>
</dbReference>
<feature type="domain" description="ERAP1-like C-terminal" evidence="15">
    <location>
        <begin position="527"/>
        <end position="835"/>
    </location>
</feature>
<evidence type="ECO:0000256" key="10">
    <source>
        <dbReference type="ARBA" id="ARBA00022833"/>
    </source>
</evidence>
<dbReference type="SUPFAM" id="SSF55486">
    <property type="entry name" value="Metalloproteases ('zincins'), catalytic domain"/>
    <property type="match status" value="1"/>
</dbReference>
<evidence type="ECO:0000256" key="12">
    <source>
        <dbReference type="ARBA" id="ARBA00029811"/>
    </source>
</evidence>
<dbReference type="GO" id="GO:0006508">
    <property type="term" value="P:proteolysis"/>
    <property type="evidence" value="ECO:0007669"/>
    <property type="project" value="UniProtKB-KW"/>
</dbReference>
<keyword evidence="11" id="KW-0482">Metalloprotease</keyword>
<dbReference type="GO" id="GO:0043171">
    <property type="term" value="P:peptide catabolic process"/>
    <property type="evidence" value="ECO:0007669"/>
    <property type="project" value="TreeGrafter"/>
</dbReference>
<evidence type="ECO:0000313" key="17">
    <source>
        <dbReference type="EMBL" id="QSB06276.1"/>
    </source>
</evidence>
<dbReference type="Gene3D" id="2.60.40.1730">
    <property type="entry name" value="tricorn interacting facor f3 domain"/>
    <property type="match status" value="1"/>
</dbReference>
<dbReference type="InterPro" id="IPR027268">
    <property type="entry name" value="Peptidase_M4/M1_CTD_sf"/>
</dbReference>
<dbReference type="GO" id="GO:0008270">
    <property type="term" value="F:zinc ion binding"/>
    <property type="evidence" value="ECO:0007669"/>
    <property type="project" value="InterPro"/>
</dbReference>
<evidence type="ECO:0000256" key="5">
    <source>
        <dbReference type="ARBA" id="ARBA00015611"/>
    </source>
</evidence>
<evidence type="ECO:0000256" key="4">
    <source>
        <dbReference type="ARBA" id="ARBA00012564"/>
    </source>
</evidence>
<evidence type="ECO:0000259" key="14">
    <source>
        <dbReference type="Pfam" id="PF01433"/>
    </source>
</evidence>
<protein>
    <recommendedName>
        <fullName evidence="5">Aminopeptidase N</fullName>
        <ecNumber evidence="4">3.4.11.2</ecNumber>
    </recommendedName>
    <alternativeName>
        <fullName evidence="12">Alanine aminopeptidase</fullName>
    </alternativeName>
    <alternativeName>
        <fullName evidence="13">Lysyl aminopeptidase</fullName>
    </alternativeName>
</protein>
<keyword evidence="7" id="KW-0645">Protease</keyword>
<dbReference type="Pfam" id="PF11838">
    <property type="entry name" value="ERAP1_C"/>
    <property type="match status" value="1"/>
</dbReference>
<dbReference type="InterPro" id="IPR001930">
    <property type="entry name" value="Peptidase_M1"/>
</dbReference>
<feature type="domain" description="Peptidase M1 membrane alanine aminopeptidase" evidence="14">
    <location>
        <begin position="230"/>
        <end position="444"/>
    </location>
</feature>
<dbReference type="PANTHER" id="PTHR11533:SF174">
    <property type="entry name" value="PUROMYCIN-SENSITIVE AMINOPEPTIDASE-RELATED"/>
    <property type="match status" value="1"/>
</dbReference>
<evidence type="ECO:0000256" key="11">
    <source>
        <dbReference type="ARBA" id="ARBA00023049"/>
    </source>
</evidence>
<dbReference type="AlphaFoldDB" id="A0A895XUS3"/>
<keyword evidence="8" id="KW-0479">Metal-binding</keyword>
<dbReference type="InterPro" id="IPR050344">
    <property type="entry name" value="Peptidase_M1_aminopeptidases"/>
</dbReference>
<sequence>MAATHILSQSDAQRRSELLTVDSYKVELDLTDHKESPTFDSTTTVAFTSSETGADTFIEIAAEEIVSATLNGQAVDTTGYTSKEGLKLSGLAPSNELIVQAKCAYSTSGQGLHRMSDPVDGETYLYTQFEVSDAQQVFACFDQPDLKATFALTVRSPQHWRNISNMPVATEDIDGDVKTTVFEPTPRMSTYIAALCAGPYHEVRETHDGIDLGLYCRESEKASLDPEGVFEITRQGFDFFHEAFGVRYPLPKYDQIFAPEYNFGAMENFGCITIAESAFLFRGQVTDFELEQRANVILHEMAHMWFGDLVTMHWWDDLWLNESFAEWAAHWSNAEATRFKGAWTTFLSARKNWGYRQDQLPTTHPVYTDMPDTAAVATNFDGITYAKGASILKQLVAYVGIEPFKNGLTAYFKQHQFGNAAFSDLLTKLEEACGKPLGEFADTWLKTAGVSTLRPAIEVDAEGKYSKFSVMQETSPDYPTLRTHRIAIGLYDLDGDRLVRRRRIEVDVAGERTEVPELNGIVQPDLLLLNDDDLTYCKLRLDERSLGTAIEHVSKFTESLPRALVWAAAWDMLRDAELPARDFVRLAVSGLPSETDINITTVAHRQVMAALAYADPAVRNQLRADWATAAREALAKTTPGGDLQRAWAKTYASAAIAEDDIAVLKSWLDGNSLPQGLTVDTDLRWHLVTSLAAGGHADEALIDAELENDNTAEGLRLSTIARTALPTAEAKAKAWSRLIEEEGLPNYARRSIMVGFAPLDQEDLVRPYLSKFLEAVPKLWETLDPQQAVEFTKMGFPTNLIEDETLRLVDEWLAAEERPSSMARGVSEGRADVERALAGRELDRKAS</sequence>
<gene>
    <name evidence="17" type="primary">pepN</name>
    <name evidence="17" type="ORF">JQS30_05040</name>
</gene>
<keyword evidence="9 17" id="KW-0378">Hydrolase</keyword>
<evidence type="ECO:0000256" key="9">
    <source>
        <dbReference type="ARBA" id="ARBA00022801"/>
    </source>
</evidence>
<evidence type="ECO:0000256" key="6">
    <source>
        <dbReference type="ARBA" id="ARBA00022438"/>
    </source>
</evidence>
<comment type="similarity">
    <text evidence="3">Belongs to the peptidase M1 family.</text>
</comment>
<dbReference type="KEGG" id="nav:JQS30_05040"/>
<accession>A0A895XUS3</accession>
<dbReference type="InterPro" id="IPR012778">
    <property type="entry name" value="Pept_M1_aminopeptidase"/>
</dbReference>
<dbReference type="InterPro" id="IPR014782">
    <property type="entry name" value="Peptidase_M1_dom"/>
</dbReference>
<dbReference type="Proteomes" id="UP000662939">
    <property type="component" value="Chromosome"/>
</dbReference>
<dbReference type="GO" id="GO:0016285">
    <property type="term" value="F:alanyl aminopeptidase activity"/>
    <property type="evidence" value="ECO:0007669"/>
    <property type="project" value="UniProtKB-EC"/>
</dbReference>
<evidence type="ECO:0000256" key="3">
    <source>
        <dbReference type="ARBA" id="ARBA00010136"/>
    </source>
</evidence>
<feature type="domain" description="Aminopeptidase N-like N-terminal" evidence="16">
    <location>
        <begin position="23"/>
        <end position="192"/>
    </location>
</feature>
<evidence type="ECO:0000313" key="18">
    <source>
        <dbReference type="Proteomes" id="UP000662939"/>
    </source>
</evidence>
<dbReference type="GO" id="GO:0016020">
    <property type="term" value="C:membrane"/>
    <property type="evidence" value="ECO:0007669"/>
    <property type="project" value="TreeGrafter"/>
</dbReference>
<evidence type="ECO:0000259" key="15">
    <source>
        <dbReference type="Pfam" id="PF11838"/>
    </source>
</evidence>
<keyword evidence="10" id="KW-0862">Zinc</keyword>
<evidence type="ECO:0000256" key="7">
    <source>
        <dbReference type="ARBA" id="ARBA00022670"/>
    </source>
</evidence>
<dbReference type="EMBL" id="CP070496">
    <property type="protein sequence ID" value="QSB06276.1"/>
    <property type="molecule type" value="Genomic_DNA"/>
</dbReference>
<name>A0A895XUS3_9ACTN</name>
<dbReference type="Pfam" id="PF01433">
    <property type="entry name" value="Peptidase_M1"/>
    <property type="match status" value="1"/>
</dbReference>
<dbReference type="NCBIfam" id="TIGR02412">
    <property type="entry name" value="pepN_strep_liv"/>
    <property type="match status" value="1"/>
</dbReference>
<comment type="cofactor">
    <cofactor evidence="2">
        <name>Zn(2+)</name>
        <dbReference type="ChEBI" id="CHEBI:29105"/>
    </cofactor>
</comment>
<dbReference type="Gene3D" id="1.10.390.10">
    <property type="entry name" value="Neutral Protease Domain 2"/>
    <property type="match status" value="1"/>
</dbReference>
<keyword evidence="18" id="KW-1185">Reference proteome</keyword>
<comment type="catalytic activity">
    <reaction evidence="1">
        <text>Release of an N-terminal amino acid, Xaa-|-Yaa- from a peptide, amide or arylamide. Xaa is preferably Ala, but may be most amino acids including Pro (slow action). When a terminal hydrophobic residue is followed by a prolyl residue, the two may be released as an intact Xaa-Pro dipeptide.</text>
        <dbReference type="EC" id="3.4.11.2"/>
    </reaction>
</comment>
<dbReference type="RefSeq" id="WP_213172285.1">
    <property type="nucleotide sequence ID" value="NZ_CP070496.1"/>
</dbReference>
<dbReference type="FunFam" id="1.10.390.10:FF:000006">
    <property type="entry name" value="Puromycin-sensitive aminopeptidase"/>
    <property type="match status" value="1"/>
</dbReference>
<dbReference type="CDD" id="cd09602">
    <property type="entry name" value="M1_APN"/>
    <property type="match status" value="1"/>
</dbReference>
<evidence type="ECO:0000256" key="8">
    <source>
        <dbReference type="ARBA" id="ARBA00022723"/>
    </source>
</evidence>
<dbReference type="PRINTS" id="PR00756">
    <property type="entry name" value="ALADIPTASE"/>
</dbReference>
<dbReference type="InterPro" id="IPR024571">
    <property type="entry name" value="ERAP1-like_C_dom"/>
</dbReference>
<dbReference type="GO" id="GO:0042277">
    <property type="term" value="F:peptide binding"/>
    <property type="evidence" value="ECO:0007669"/>
    <property type="project" value="TreeGrafter"/>
</dbReference>